<dbReference type="RefSeq" id="WP_192764727.1">
    <property type="nucleotide sequence ID" value="NZ_JADBDZ010000001.1"/>
</dbReference>
<protein>
    <submittedName>
        <fullName evidence="2">Uncharacterized protein</fullName>
    </submittedName>
</protein>
<accession>A0ABR9JW73</accession>
<sequence>MGPADDPTFDPAPLNTAQRMGDACLVCGKRWPRPRVRVGRLPDSTGVFACDDCAPAPPVPRPRRGPRESRGTRAGSAGEPASARATALHAAVAMESLQGEG</sequence>
<proteinExistence type="predicted"/>
<keyword evidence="3" id="KW-1185">Reference proteome</keyword>
<feature type="region of interest" description="Disordered" evidence="1">
    <location>
        <begin position="52"/>
        <end position="86"/>
    </location>
</feature>
<evidence type="ECO:0000256" key="1">
    <source>
        <dbReference type="SAM" id="MobiDB-lite"/>
    </source>
</evidence>
<organism evidence="2 3">
    <name type="scientific">Actinomadura algeriensis</name>
    <dbReference type="NCBI Taxonomy" id="1679523"/>
    <lineage>
        <taxon>Bacteria</taxon>
        <taxon>Bacillati</taxon>
        <taxon>Actinomycetota</taxon>
        <taxon>Actinomycetes</taxon>
        <taxon>Streptosporangiales</taxon>
        <taxon>Thermomonosporaceae</taxon>
        <taxon>Actinomadura</taxon>
    </lineage>
</organism>
<comment type="caution">
    <text evidence="2">The sequence shown here is derived from an EMBL/GenBank/DDBJ whole genome shotgun (WGS) entry which is preliminary data.</text>
</comment>
<gene>
    <name evidence="2" type="ORF">H4W34_004650</name>
</gene>
<dbReference type="Proteomes" id="UP000627838">
    <property type="component" value="Unassembled WGS sequence"/>
</dbReference>
<evidence type="ECO:0000313" key="3">
    <source>
        <dbReference type="Proteomes" id="UP000627838"/>
    </source>
</evidence>
<evidence type="ECO:0000313" key="2">
    <source>
        <dbReference type="EMBL" id="MBE1534817.1"/>
    </source>
</evidence>
<reference evidence="2 3" key="1">
    <citation type="submission" date="2020-10" db="EMBL/GenBank/DDBJ databases">
        <title>Sequencing the genomes of 1000 actinobacteria strains.</title>
        <authorList>
            <person name="Klenk H.-P."/>
        </authorList>
    </citation>
    <scope>NUCLEOTIDE SEQUENCE [LARGE SCALE GENOMIC DNA]</scope>
    <source>
        <strain evidence="2 3">DSM 46744</strain>
    </source>
</reference>
<dbReference type="EMBL" id="JADBDZ010000001">
    <property type="protein sequence ID" value="MBE1534817.1"/>
    <property type="molecule type" value="Genomic_DNA"/>
</dbReference>
<name>A0ABR9JW73_9ACTN</name>